<dbReference type="PATRIC" id="fig|189381.10.peg.1726"/>
<dbReference type="InterPro" id="IPR036390">
    <property type="entry name" value="WH_DNA-bd_sf"/>
</dbReference>
<dbReference type="GO" id="GO:0003700">
    <property type="term" value="F:DNA-binding transcription factor activity"/>
    <property type="evidence" value="ECO:0007669"/>
    <property type="project" value="TreeGrafter"/>
</dbReference>
<name>A0A0J5WGL1_9BACI</name>
<dbReference type="GO" id="GO:0005829">
    <property type="term" value="C:cytosol"/>
    <property type="evidence" value="ECO:0007669"/>
    <property type="project" value="TreeGrafter"/>
</dbReference>
<sequence length="134" mass="14933">MINTRLSVAIHIMSLVAMDPKQSSDQIAQSVTTNPVVIRRLSGDLKKAGLLTSQAGVPGFNLTRDPQDITLLDIYKAVNMEKELFSIHDKPNPKCPVGKRIQGTLDETFKSVQTAMENELNEQTLKDIMNHLFQ</sequence>
<accession>A0A0J5WGL1</accession>
<protein>
    <submittedName>
        <fullName evidence="1">Transcriptional regulator</fullName>
    </submittedName>
</protein>
<comment type="caution">
    <text evidence="1">The sequence shown here is derived from an EMBL/GenBank/DDBJ whole genome shotgun (WGS) entry which is preliminary data.</text>
</comment>
<dbReference type="SUPFAM" id="SSF46785">
    <property type="entry name" value="Winged helix' DNA-binding domain"/>
    <property type="match status" value="1"/>
</dbReference>
<dbReference type="EMBL" id="LGUE01000004">
    <property type="protein sequence ID" value="KON85026.1"/>
    <property type="molecule type" value="Genomic_DNA"/>
</dbReference>
<dbReference type="FunFam" id="1.10.10.10:FF:000138">
    <property type="entry name" value="Rrf2 family transcriptional regulator"/>
    <property type="match status" value="1"/>
</dbReference>
<dbReference type="RefSeq" id="WP_048012327.1">
    <property type="nucleotide sequence ID" value="NZ_JAMQJB010000001.1"/>
</dbReference>
<evidence type="ECO:0000313" key="2">
    <source>
        <dbReference type="Proteomes" id="UP000037405"/>
    </source>
</evidence>
<dbReference type="OrthoDB" id="213028at2"/>
<gene>
    <name evidence="1" type="ORF">AF331_13625</name>
</gene>
<dbReference type="Gene3D" id="1.10.10.10">
    <property type="entry name" value="Winged helix-like DNA-binding domain superfamily/Winged helix DNA-binding domain"/>
    <property type="match status" value="1"/>
</dbReference>
<organism evidence="1 2">
    <name type="scientific">Rossellomorea marisflavi</name>
    <dbReference type="NCBI Taxonomy" id="189381"/>
    <lineage>
        <taxon>Bacteria</taxon>
        <taxon>Bacillati</taxon>
        <taxon>Bacillota</taxon>
        <taxon>Bacilli</taxon>
        <taxon>Bacillales</taxon>
        <taxon>Bacillaceae</taxon>
        <taxon>Rossellomorea</taxon>
    </lineage>
</organism>
<evidence type="ECO:0000313" key="1">
    <source>
        <dbReference type="EMBL" id="KON85026.1"/>
    </source>
</evidence>
<dbReference type="AlphaFoldDB" id="A0A0J5WGL1"/>
<dbReference type="Pfam" id="PF02082">
    <property type="entry name" value="Rrf2"/>
    <property type="match status" value="1"/>
</dbReference>
<reference evidence="2" key="1">
    <citation type="submission" date="2015-07" db="EMBL/GenBank/DDBJ databases">
        <title>Fjat-14235 jcm11544.</title>
        <authorList>
            <person name="Liu B."/>
            <person name="Wang J."/>
            <person name="Zhu Y."/>
            <person name="Liu G."/>
            <person name="Chen Q."/>
            <person name="Chen Z."/>
            <person name="Lan J."/>
            <person name="Che J."/>
            <person name="Ge C."/>
            <person name="Shi H."/>
            <person name="Pan Z."/>
            <person name="Liu X."/>
        </authorList>
    </citation>
    <scope>NUCLEOTIDE SEQUENCE [LARGE SCALE GENOMIC DNA]</scope>
    <source>
        <strain evidence="2">JCM 11544</strain>
    </source>
</reference>
<proteinExistence type="predicted"/>
<dbReference type="STRING" id="189381.GCA_900166615_01193"/>
<dbReference type="PANTHER" id="PTHR33221">
    <property type="entry name" value="WINGED HELIX-TURN-HELIX TRANSCRIPTIONAL REGULATOR, RRF2 FAMILY"/>
    <property type="match status" value="1"/>
</dbReference>
<keyword evidence="2" id="KW-1185">Reference proteome</keyword>
<dbReference type="InterPro" id="IPR036388">
    <property type="entry name" value="WH-like_DNA-bd_sf"/>
</dbReference>
<dbReference type="Proteomes" id="UP000037405">
    <property type="component" value="Unassembled WGS sequence"/>
</dbReference>
<dbReference type="PROSITE" id="PS51197">
    <property type="entry name" value="HTH_RRF2_2"/>
    <property type="match status" value="1"/>
</dbReference>
<dbReference type="PANTHER" id="PTHR33221:SF15">
    <property type="entry name" value="HTH-TYPE TRANSCRIPTIONAL REGULATOR YWGB-RELATED"/>
    <property type="match status" value="1"/>
</dbReference>
<dbReference type="InterPro" id="IPR000944">
    <property type="entry name" value="Tscrpt_reg_Rrf2"/>
</dbReference>